<evidence type="ECO:0000313" key="1">
    <source>
        <dbReference type="EMBL" id="GAI26000.1"/>
    </source>
</evidence>
<dbReference type="EMBL" id="BARV01015027">
    <property type="protein sequence ID" value="GAI26000.1"/>
    <property type="molecule type" value="Genomic_DNA"/>
</dbReference>
<dbReference type="Gene3D" id="2.30.30.110">
    <property type="match status" value="1"/>
</dbReference>
<protein>
    <recommendedName>
        <fullName evidence="2">Type II toxin-antitoxin system PemK/MazF family toxin</fullName>
    </recommendedName>
</protein>
<dbReference type="InterPro" id="IPR003477">
    <property type="entry name" value="PemK-like"/>
</dbReference>
<dbReference type="SUPFAM" id="SSF50118">
    <property type="entry name" value="Cell growth inhibitor/plasmid maintenance toxic component"/>
    <property type="match status" value="1"/>
</dbReference>
<dbReference type="GO" id="GO:0004521">
    <property type="term" value="F:RNA endonuclease activity"/>
    <property type="evidence" value="ECO:0007669"/>
    <property type="project" value="TreeGrafter"/>
</dbReference>
<dbReference type="GO" id="GO:0006402">
    <property type="term" value="P:mRNA catabolic process"/>
    <property type="evidence" value="ECO:0007669"/>
    <property type="project" value="TreeGrafter"/>
</dbReference>
<name>X1NGV5_9ZZZZ</name>
<gene>
    <name evidence="1" type="ORF">S06H3_26039</name>
</gene>
<dbReference type="AlphaFoldDB" id="X1NGV5"/>
<sequence>QGTEPGKTRPVVVVQTNLINDNHLSTIICPVTTNISKGAEILRINLDNKINGLNKNSDILVDQLRAIDNKRFIKLIGKLNRYQKRKLLESLKIIILE</sequence>
<dbReference type="InterPro" id="IPR011067">
    <property type="entry name" value="Plasmid_toxin/cell-grow_inhib"/>
</dbReference>
<dbReference type="Pfam" id="PF02452">
    <property type="entry name" value="PemK_toxin"/>
    <property type="match status" value="1"/>
</dbReference>
<evidence type="ECO:0008006" key="2">
    <source>
        <dbReference type="Google" id="ProtNLM"/>
    </source>
</evidence>
<dbReference type="PANTHER" id="PTHR33988:SF2">
    <property type="entry name" value="ENDORIBONUCLEASE MAZF"/>
    <property type="match status" value="1"/>
</dbReference>
<proteinExistence type="predicted"/>
<feature type="non-terminal residue" evidence="1">
    <location>
        <position position="1"/>
    </location>
</feature>
<organism evidence="1">
    <name type="scientific">marine sediment metagenome</name>
    <dbReference type="NCBI Taxonomy" id="412755"/>
    <lineage>
        <taxon>unclassified sequences</taxon>
        <taxon>metagenomes</taxon>
        <taxon>ecological metagenomes</taxon>
    </lineage>
</organism>
<dbReference type="GO" id="GO:0003677">
    <property type="term" value="F:DNA binding"/>
    <property type="evidence" value="ECO:0007669"/>
    <property type="project" value="InterPro"/>
</dbReference>
<accession>X1NGV5</accession>
<dbReference type="GO" id="GO:0016075">
    <property type="term" value="P:rRNA catabolic process"/>
    <property type="evidence" value="ECO:0007669"/>
    <property type="project" value="TreeGrafter"/>
</dbReference>
<comment type="caution">
    <text evidence="1">The sequence shown here is derived from an EMBL/GenBank/DDBJ whole genome shotgun (WGS) entry which is preliminary data.</text>
</comment>
<reference evidence="1" key="1">
    <citation type="journal article" date="2014" name="Front. Microbiol.">
        <title>High frequency of phylogenetically diverse reductive dehalogenase-homologous genes in deep subseafloor sedimentary metagenomes.</title>
        <authorList>
            <person name="Kawai M."/>
            <person name="Futagami T."/>
            <person name="Toyoda A."/>
            <person name="Takaki Y."/>
            <person name="Nishi S."/>
            <person name="Hori S."/>
            <person name="Arai W."/>
            <person name="Tsubouchi T."/>
            <person name="Morono Y."/>
            <person name="Uchiyama I."/>
            <person name="Ito T."/>
            <person name="Fujiyama A."/>
            <person name="Inagaki F."/>
            <person name="Takami H."/>
        </authorList>
    </citation>
    <scope>NUCLEOTIDE SEQUENCE</scope>
    <source>
        <strain evidence="1">Expedition CK06-06</strain>
    </source>
</reference>
<dbReference type="PANTHER" id="PTHR33988">
    <property type="entry name" value="ENDORIBONUCLEASE MAZF-RELATED"/>
    <property type="match status" value="1"/>
</dbReference>